<keyword evidence="1" id="KW-0732">Signal</keyword>
<reference evidence="3" key="1">
    <citation type="submission" date="2021-01" db="EMBL/GenBank/DDBJ databases">
        <authorList>
            <person name="Corre E."/>
            <person name="Pelletier E."/>
            <person name="Niang G."/>
            <person name="Scheremetjew M."/>
            <person name="Finn R."/>
            <person name="Kale V."/>
            <person name="Holt S."/>
            <person name="Cochrane G."/>
            <person name="Meng A."/>
            <person name="Brown T."/>
            <person name="Cohen L."/>
        </authorList>
    </citation>
    <scope>NUCLEOTIDE SEQUENCE</scope>
    <source>
        <strain evidence="3">MM31A-1</strain>
    </source>
</reference>
<accession>A0A7S3V923</accession>
<dbReference type="PROSITE" id="PS51819">
    <property type="entry name" value="VOC"/>
    <property type="match status" value="1"/>
</dbReference>
<feature type="signal peptide" evidence="1">
    <location>
        <begin position="1"/>
        <end position="18"/>
    </location>
</feature>
<protein>
    <recommendedName>
        <fullName evidence="2">VOC domain-containing protein</fullName>
    </recommendedName>
</protein>
<dbReference type="Gene3D" id="3.10.180.10">
    <property type="entry name" value="2,3-Dihydroxybiphenyl 1,2-Dioxygenase, domain 1"/>
    <property type="match status" value="1"/>
</dbReference>
<dbReference type="AlphaFoldDB" id="A0A7S3V923"/>
<dbReference type="EMBL" id="HBIO01013338">
    <property type="protein sequence ID" value="CAE0465529.1"/>
    <property type="molecule type" value="Transcribed_RNA"/>
</dbReference>
<dbReference type="PANTHER" id="PTHR39434:SF1">
    <property type="entry name" value="VOC DOMAIN-CONTAINING PROTEIN"/>
    <property type="match status" value="1"/>
</dbReference>
<name>A0A7S3V923_9STRA</name>
<dbReference type="CDD" id="cd08357">
    <property type="entry name" value="VOC_like"/>
    <property type="match status" value="1"/>
</dbReference>
<gene>
    <name evidence="3" type="ORF">CDEB00056_LOCUS10370</name>
</gene>
<dbReference type="Pfam" id="PF00903">
    <property type="entry name" value="Glyoxalase"/>
    <property type="match status" value="1"/>
</dbReference>
<sequence>MAILRLSIAAALTSLARGSVPRVRFASRRCMSPRRALSIGGYDSFLGNKALHLRGGNQEPTTEATRYLTTTTKASPSGTEYVTLANPAPGSPFHLALPVHDLEVAKIFYGNVLGCEEGRSSEKWQDYSLHGHQIVCHWAGNDYRCKDYFNPVDGDEIPVPHFGVAMTEEEFHVMADRLKEAGIKFIVEPHLRFKGQPGEQWTMFFKDPSGNNLEFKAMTTIENLFAKYNVVD</sequence>
<dbReference type="InterPro" id="IPR029068">
    <property type="entry name" value="Glyas_Bleomycin-R_OHBP_Dase"/>
</dbReference>
<evidence type="ECO:0000313" key="3">
    <source>
        <dbReference type="EMBL" id="CAE0465529.1"/>
    </source>
</evidence>
<organism evidence="3">
    <name type="scientific">Chaetoceros debilis</name>
    <dbReference type="NCBI Taxonomy" id="122233"/>
    <lineage>
        <taxon>Eukaryota</taxon>
        <taxon>Sar</taxon>
        <taxon>Stramenopiles</taxon>
        <taxon>Ochrophyta</taxon>
        <taxon>Bacillariophyta</taxon>
        <taxon>Coscinodiscophyceae</taxon>
        <taxon>Chaetocerotophycidae</taxon>
        <taxon>Chaetocerotales</taxon>
        <taxon>Chaetocerotaceae</taxon>
        <taxon>Chaetoceros</taxon>
    </lineage>
</organism>
<dbReference type="InterPro" id="IPR037523">
    <property type="entry name" value="VOC_core"/>
</dbReference>
<proteinExistence type="predicted"/>
<feature type="chain" id="PRO_5030709219" description="VOC domain-containing protein" evidence="1">
    <location>
        <begin position="19"/>
        <end position="232"/>
    </location>
</feature>
<dbReference type="InterPro" id="IPR004360">
    <property type="entry name" value="Glyas_Fos-R_dOase_dom"/>
</dbReference>
<feature type="domain" description="VOC" evidence="2">
    <location>
        <begin position="91"/>
        <end position="218"/>
    </location>
</feature>
<evidence type="ECO:0000259" key="2">
    <source>
        <dbReference type="PROSITE" id="PS51819"/>
    </source>
</evidence>
<dbReference type="SUPFAM" id="SSF54593">
    <property type="entry name" value="Glyoxalase/Bleomycin resistance protein/Dihydroxybiphenyl dioxygenase"/>
    <property type="match status" value="1"/>
</dbReference>
<evidence type="ECO:0000256" key="1">
    <source>
        <dbReference type="SAM" id="SignalP"/>
    </source>
</evidence>
<dbReference type="PANTHER" id="PTHR39434">
    <property type="match status" value="1"/>
</dbReference>